<dbReference type="AlphaFoldDB" id="A0A6B9VE90"/>
<reference evidence="2 3" key="1">
    <citation type="submission" date="2020-01" db="EMBL/GenBank/DDBJ databases">
        <title>Genome sequence of Arachis hypogaea, cultivar Shitouqi.</title>
        <authorList>
            <person name="Zhuang W."/>
            <person name="Chen H."/>
            <person name="Varshney R."/>
            <person name="Wang D."/>
            <person name="Ming R."/>
        </authorList>
    </citation>
    <scope>NUCLEOTIDE SEQUENCE [LARGE SCALE GENOMIC DNA]</scope>
    <source>
        <tissue evidence="2">Young leaf</tissue>
    </source>
</reference>
<gene>
    <name evidence="2" type="ORF">DS421_19g661450</name>
</gene>
<dbReference type="EMBL" id="CP031001">
    <property type="protein sequence ID" value="QHN78448.1"/>
    <property type="molecule type" value="Genomic_DNA"/>
</dbReference>
<name>A0A6B9VE90_ARAHY</name>
<evidence type="ECO:0000256" key="1">
    <source>
        <dbReference type="SAM" id="MobiDB-lite"/>
    </source>
</evidence>
<organism evidence="2 3">
    <name type="scientific">Arachis hypogaea</name>
    <name type="common">Peanut</name>
    <dbReference type="NCBI Taxonomy" id="3818"/>
    <lineage>
        <taxon>Eukaryota</taxon>
        <taxon>Viridiplantae</taxon>
        <taxon>Streptophyta</taxon>
        <taxon>Embryophyta</taxon>
        <taxon>Tracheophyta</taxon>
        <taxon>Spermatophyta</taxon>
        <taxon>Magnoliopsida</taxon>
        <taxon>eudicotyledons</taxon>
        <taxon>Gunneridae</taxon>
        <taxon>Pentapetalae</taxon>
        <taxon>rosids</taxon>
        <taxon>fabids</taxon>
        <taxon>Fabales</taxon>
        <taxon>Fabaceae</taxon>
        <taxon>Papilionoideae</taxon>
        <taxon>50 kb inversion clade</taxon>
        <taxon>dalbergioids sensu lato</taxon>
        <taxon>Dalbergieae</taxon>
        <taxon>Pterocarpus clade</taxon>
        <taxon>Arachis</taxon>
    </lineage>
</organism>
<protein>
    <submittedName>
        <fullName evidence="2">Uncharacterized protein</fullName>
    </submittedName>
</protein>
<dbReference type="Proteomes" id="UP000464620">
    <property type="component" value="Chromosome B09"/>
</dbReference>
<feature type="region of interest" description="Disordered" evidence="1">
    <location>
        <begin position="1"/>
        <end position="45"/>
    </location>
</feature>
<evidence type="ECO:0000313" key="3">
    <source>
        <dbReference type="Proteomes" id="UP000464620"/>
    </source>
</evidence>
<evidence type="ECO:0000313" key="2">
    <source>
        <dbReference type="EMBL" id="QHN78448.1"/>
    </source>
</evidence>
<sequence length="88" mass="9521">MASLPSRWLGSHRREPSLSAPPSGLPPPLHRRTPLPPLRSATGKSSLPEFWSPLPFEVAAGAAAKPIQRPSLFHFLSSGRVLSVACRF</sequence>
<proteinExistence type="predicted"/>
<accession>A0A6B9VE90</accession>